<dbReference type="AlphaFoldDB" id="A0A7I7YKU4"/>
<reference evidence="2 3" key="1">
    <citation type="journal article" date="2019" name="Emerg. Microbes Infect.">
        <title>Comprehensive subspecies identification of 175 nontuberculous mycobacteria species based on 7547 genomic profiles.</title>
        <authorList>
            <person name="Matsumoto Y."/>
            <person name="Kinjo T."/>
            <person name="Motooka D."/>
            <person name="Nabeya D."/>
            <person name="Jung N."/>
            <person name="Uechi K."/>
            <person name="Horii T."/>
            <person name="Iida T."/>
            <person name="Fujita J."/>
            <person name="Nakamura S."/>
        </authorList>
    </citation>
    <scope>NUCLEOTIDE SEQUENCE [LARGE SCALE GENOMIC DNA]</scope>
    <source>
        <strain evidence="2 3">JCM 14738</strain>
    </source>
</reference>
<organism evidence="2 3">
    <name type="scientific">Mycobacterium conspicuum</name>
    <dbReference type="NCBI Taxonomy" id="44010"/>
    <lineage>
        <taxon>Bacteria</taxon>
        <taxon>Bacillati</taxon>
        <taxon>Actinomycetota</taxon>
        <taxon>Actinomycetes</taxon>
        <taxon>Mycobacteriales</taxon>
        <taxon>Mycobacteriaceae</taxon>
        <taxon>Mycobacterium</taxon>
    </lineage>
</organism>
<evidence type="ECO:0000313" key="2">
    <source>
        <dbReference type="EMBL" id="BBZ41732.1"/>
    </source>
</evidence>
<dbReference type="EMBL" id="AP022613">
    <property type="protein sequence ID" value="BBZ41732.1"/>
    <property type="molecule type" value="Genomic_DNA"/>
</dbReference>
<evidence type="ECO:0000313" key="3">
    <source>
        <dbReference type="Proteomes" id="UP000467385"/>
    </source>
</evidence>
<proteinExistence type="predicted"/>
<keyword evidence="3" id="KW-1185">Reference proteome</keyword>
<gene>
    <name evidence="2" type="ORF">MCNS_47950</name>
</gene>
<dbReference type="Proteomes" id="UP000467385">
    <property type="component" value="Chromosome"/>
</dbReference>
<protein>
    <submittedName>
        <fullName evidence="2">Uncharacterized protein</fullName>
    </submittedName>
</protein>
<feature type="region of interest" description="Disordered" evidence="1">
    <location>
        <begin position="72"/>
        <end position="91"/>
    </location>
</feature>
<sequence length="121" mass="13128">MPEKEGRFEKLTEPKFHRAAIRLAGTFKVSFTPRQLVFELVGAMIAGARMRKSTAISTAVAWAILSGAGAHAETRAPAPSPPPGTPKCLSFEGQPPHWNYLPCGWTTDGKRWTPPPPPPDP</sequence>
<evidence type="ECO:0000256" key="1">
    <source>
        <dbReference type="SAM" id="MobiDB-lite"/>
    </source>
</evidence>
<accession>A0A7I7YKU4</accession>
<name>A0A7I7YKU4_9MYCO</name>